<dbReference type="RefSeq" id="XP_014679128.1">
    <property type="nucleotide sequence ID" value="XM_014823642.1"/>
</dbReference>
<evidence type="ECO:0000256" key="3">
    <source>
        <dbReference type="ARBA" id="ARBA00023157"/>
    </source>
</evidence>
<evidence type="ECO:0000313" key="7">
    <source>
        <dbReference type="Proteomes" id="UP000695022"/>
    </source>
</evidence>
<sequence>MSFIDSSSSPDGMLQFSCVSDSSNPAASVTWLLNGEDITADSSQTEEAGSRTNTFTANSILSHTFSPIDNDRELQCNVLIHGDLAVVELAETLYLKDTVTISSSSNPTGNEVFLPETEKLTLTCNADGYPEPSYTWFHDKQGIQAAGDEVVIELVEFKHRRLYACKATSVFGEYMSSNKLNVTVVVPATYVPIEIDGNAVADTEIIHVGPHEASCTSDKSFRGNSNMETW</sequence>
<evidence type="ECO:0000256" key="5">
    <source>
        <dbReference type="ARBA" id="ARBA00023319"/>
    </source>
</evidence>
<feature type="domain" description="Ig-like" evidence="6">
    <location>
        <begin position="107"/>
        <end position="183"/>
    </location>
</feature>
<keyword evidence="4" id="KW-0325">Glycoprotein</keyword>
<reference evidence="8" key="1">
    <citation type="submission" date="2025-08" db="UniProtKB">
        <authorList>
            <consortium name="RefSeq"/>
        </authorList>
    </citation>
    <scope>IDENTIFICATION</scope>
</reference>
<dbReference type="SMART" id="SM00408">
    <property type="entry name" value="IGc2"/>
    <property type="match status" value="1"/>
</dbReference>
<dbReference type="InterPro" id="IPR036179">
    <property type="entry name" value="Ig-like_dom_sf"/>
</dbReference>
<dbReference type="Pfam" id="PF08205">
    <property type="entry name" value="C2-set_2"/>
    <property type="match status" value="1"/>
</dbReference>
<evidence type="ECO:0000256" key="2">
    <source>
        <dbReference type="ARBA" id="ARBA00023136"/>
    </source>
</evidence>
<protein>
    <submittedName>
        <fullName evidence="8">Cell adhesion molecule 2-like</fullName>
    </submittedName>
</protein>
<dbReference type="SUPFAM" id="SSF48726">
    <property type="entry name" value="Immunoglobulin"/>
    <property type="match status" value="2"/>
</dbReference>
<dbReference type="GeneID" id="106818976"/>
<evidence type="ECO:0000256" key="1">
    <source>
        <dbReference type="ARBA" id="ARBA00004479"/>
    </source>
</evidence>
<dbReference type="PANTHER" id="PTHR11640">
    <property type="entry name" value="NEPHRIN"/>
    <property type="match status" value="1"/>
</dbReference>
<proteinExistence type="predicted"/>
<gene>
    <name evidence="8" type="primary">LOC106818976</name>
</gene>
<keyword evidence="3" id="KW-1015">Disulfide bond</keyword>
<evidence type="ECO:0000259" key="6">
    <source>
        <dbReference type="PROSITE" id="PS50835"/>
    </source>
</evidence>
<comment type="subcellular location">
    <subcellularLocation>
        <location evidence="1">Membrane</location>
        <topology evidence="1">Single-pass type I membrane protein</topology>
    </subcellularLocation>
</comment>
<dbReference type="PROSITE" id="PS50835">
    <property type="entry name" value="IG_LIKE"/>
    <property type="match status" value="2"/>
</dbReference>
<dbReference type="InterPro" id="IPR003598">
    <property type="entry name" value="Ig_sub2"/>
</dbReference>
<dbReference type="InterPro" id="IPR051275">
    <property type="entry name" value="Cell_adhesion_signaling"/>
</dbReference>
<organism evidence="7 8">
    <name type="scientific">Priapulus caudatus</name>
    <name type="common">Priapulid worm</name>
    <dbReference type="NCBI Taxonomy" id="37621"/>
    <lineage>
        <taxon>Eukaryota</taxon>
        <taxon>Metazoa</taxon>
        <taxon>Ecdysozoa</taxon>
        <taxon>Scalidophora</taxon>
        <taxon>Priapulida</taxon>
        <taxon>Priapulimorpha</taxon>
        <taxon>Priapulimorphida</taxon>
        <taxon>Priapulidae</taxon>
        <taxon>Priapulus</taxon>
    </lineage>
</organism>
<accession>A0ABM1F3V7</accession>
<evidence type="ECO:0000313" key="8">
    <source>
        <dbReference type="RefSeq" id="XP_014679128.1"/>
    </source>
</evidence>
<dbReference type="Proteomes" id="UP000695022">
    <property type="component" value="Unplaced"/>
</dbReference>
<dbReference type="InterPro" id="IPR007110">
    <property type="entry name" value="Ig-like_dom"/>
</dbReference>
<dbReference type="InterPro" id="IPR013162">
    <property type="entry name" value="CD80_C2-set"/>
</dbReference>
<name>A0ABM1F3V7_PRICU</name>
<keyword evidence="2" id="KW-0472">Membrane</keyword>
<feature type="domain" description="Ig-like" evidence="6">
    <location>
        <begin position="1"/>
        <end position="78"/>
    </location>
</feature>
<dbReference type="InterPro" id="IPR013783">
    <property type="entry name" value="Ig-like_fold"/>
</dbReference>
<dbReference type="PANTHER" id="PTHR11640:SF31">
    <property type="entry name" value="IRREGULAR CHIASM C-ROUGHEST PROTEIN-RELATED"/>
    <property type="match status" value="1"/>
</dbReference>
<dbReference type="Gene3D" id="2.60.40.10">
    <property type="entry name" value="Immunoglobulins"/>
    <property type="match status" value="2"/>
</dbReference>
<keyword evidence="5" id="KW-0393">Immunoglobulin domain</keyword>
<dbReference type="Pfam" id="PF13927">
    <property type="entry name" value="Ig_3"/>
    <property type="match status" value="1"/>
</dbReference>
<keyword evidence="7" id="KW-1185">Reference proteome</keyword>
<evidence type="ECO:0000256" key="4">
    <source>
        <dbReference type="ARBA" id="ARBA00023180"/>
    </source>
</evidence>